<feature type="transmembrane region" description="Helical" evidence="6">
    <location>
        <begin position="201"/>
        <end position="223"/>
    </location>
</feature>
<evidence type="ECO:0000259" key="7">
    <source>
        <dbReference type="Pfam" id="PF10277"/>
    </source>
</evidence>
<keyword evidence="3 6" id="KW-0812">Transmembrane</keyword>
<evidence type="ECO:0000313" key="8">
    <source>
        <dbReference type="Proteomes" id="UP000695000"/>
    </source>
</evidence>
<keyword evidence="5 6" id="KW-0472">Membrane</keyword>
<accession>A0ABM1MFV5</accession>
<feature type="transmembrane region" description="Helical" evidence="6">
    <location>
        <begin position="95"/>
        <end position="113"/>
    </location>
</feature>
<dbReference type="GeneID" id="108560430"/>
<dbReference type="InterPro" id="IPR019402">
    <property type="entry name" value="CWH43_N"/>
</dbReference>
<protein>
    <submittedName>
        <fullName evidence="9">DNA damage-regulated autophagy modulator protein 2</fullName>
    </submittedName>
</protein>
<feature type="transmembrane region" description="Helical" evidence="6">
    <location>
        <begin position="53"/>
        <end position="74"/>
    </location>
</feature>
<dbReference type="InterPro" id="IPR050911">
    <property type="entry name" value="DRAM/TMEM150_Autophagy_Mod"/>
</dbReference>
<comment type="subcellular location">
    <subcellularLocation>
        <location evidence="1">Endomembrane system</location>
        <topology evidence="1">Multi-pass membrane protein</topology>
    </subcellularLocation>
</comment>
<feature type="transmembrane region" description="Helical" evidence="6">
    <location>
        <begin position="159"/>
        <end position="181"/>
    </location>
</feature>
<sequence length="239" mass="26949">MVYGNLHYFPIVLSIWFLITFITLYIMSVCMKDVEPIFPYISDTGTFVPESCIFGQLLNTGSIIMGIVFYIRYLQVKELHESLGKTAEVSGKNKACLHMGWMASFGVSVVGNFQETNLLIVHLIGAVMAFGLGSAYQITMWRVTVLTDPESRCLRNFRFVLSMLSTIACIVSFSFAVPAAIQFTGKDLTKWKREDGGYTYHLLSTSFEWVCATSTMFFILTFAPDFKKISLEPPKINLL</sequence>
<evidence type="ECO:0000256" key="1">
    <source>
        <dbReference type="ARBA" id="ARBA00004127"/>
    </source>
</evidence>
<organism evidence="8 9">
    <name type="scientific">Nicrophorus vespilloides</name>
    <name type="common">Boreal carrion beetle</name>
    <dbReference type="NCBI Taxonomy" id="110193"/>
    <lineage>
        <taxon>Eukaryota</taxon>
        <taxon>Metazoa</taxon>
        <taxon>Ecdysozoa</taxon>
        <taxon>Arthropoda</taxon>
        <taxon>Hexapoda</taxon>
        <taxon>Insecta</taxon>
        <taxon>Pterygota</taxon>
        <taxon>Neoptera</taxon>
        <taxon>Endopterygota</taxon>
        <taxon>Coleoptera</taxon>
        <taxon>Polyphaga</taxon>
        <taxon>Staphyliniformia</taxon>
        <taxon>Silphidae</taxon>
        <taxon>Nicrophorinae</taxon>
        <taxon>Nicrophorus</taxon>
    </lineage>
</organism>
<keyword evidence="4 6" id="KW-1133">Transmembrane helix</keyword>
<dbReference type="PANTHER" id="PTHR21324:SF2">
    <property type="entry name" value="EG:22E5.9 PROTEIN"/>
    <property type="match status" value="1"/>
</dbReference>
<evidence type="ECO:0000256" key="5">
    <source>
        <dbReference type="ARBA" id="ARBA00023136"/>
    </source>
</evidence>
<dbReference type="RefSeq" id="XP_017773455.1">
    <property type="nucleotide sequence ID" value="XM_017917966.1"/>
</dbReference>
<evidence type="ECO:0000256" key="4">
    <source>
        <dbReference type="ARBA" id="ARBA00022989"/>
    </source>
</evidence>
<dbReference type="Pfam" id="PF10277">
    <property type="entry name" value="Frag1"/>
    <property type="match status" value="1"/>
</dbReference>
<evidence type="ECO:0000256" key="2">
    <source>
        <dbReference type="ARBA" id="ARBA00006565"/>
    </source>
</evidence>
<keyword evidence="8" id="KW-1185">Reference proteome</keyword>
<proteinExistence type="inferred from homology"/>
<feature type="transmembrane region" description="Helical" evidence="6">
    <location>
        <begin position="119"/>
        <end position="138"/>
    </location>
</feature>
<feature type="transmembrane region" description="Helical" evidence="6">
    <location>
        <begin position="7"/>
        <end position="27"/>
    </location>
</feature>
<gene>
    <name evidence="9" type="primary">LOC108560430</name>
</gene>
<dbReference type="Proteomes" id="UP000695000">
    <property type="component" value="Unplaced"/>
</dbReference>
<evidence type="ECO:0000313" key="9">
    <source>
        <dbReference type="RefSeq" id="XP_017773455.1"/>
    </source>
</evidence>
<evidence type="ECO:0000256" key="3">
    <source>
        <dbReference type="ARBA" id="ARBA00022692"/>
    </source>
</evidence>
<reference evidence="9" key="1">
    <citation type="submission" date="2025-08" db="UniProtKB">
        <authorList>
            <consortium name="RefSeq"/>
        </authorList>
    </citation>
    <scope>IDENTIFICATION</scope>
    <source>
        <tissue evidence="9">Whole Larva</tissue>
    </source>
</reference>
<evidence type="ECO:0000256" key="6">
    <source>
        <dbReference type="SAM" id="Phobius"/>
    </source>
</evidence>
<name>A0ABM1MFV5_NICVS</name>
<feature type="domain" description="CWH43-like N-terminal" evidence="7">
    <location>
        <begin position="6"/>
        <end position="229"/>
    </location>
</feature>
<comment type="similarity">
    <text evidence="2">Belongs to the DRAM/TMEM150 family.</text>
</comment>
<dbReference type="PANTHER" id="PTHR21324">
    <property type="entry name" value="FASTING-INDUCIBLE INTEGRAL MEMBRANE PROTEIN TM6P1-RELATED"/>
    <property type="match status" value="1"/>
</dbReference>